<dbReference type="Proteomes" id="UP001439008">
    <property type="component" value="Unassembled WGS sequence"/>
</dbReference>
<proteinExistence type="predicted"/>
<keyword evidence="3" id="KW-1185">Reference proteome</keyword>
<dbReference type="EMBL" id="JBDODL010000841">
    <property type="protein sequence ID" value="MES1920747.1"/>
    <property type="molecule type" value="Genomic_DNA"/>
</dbReference>
<feature type="compositionally biased region" description="Basic residues" evidence="1">
    <location>
        <begin position="233"/>
        <end position="249"/>
    </location>
</feature>
<comment type="caution">
    <text evidence="2">The sequence shown here is derived from an EMBL/GenBank/DDBJ whole genome shotgun (WGS) entry which is preliminary data.</text>
</comment>
<sequence length="307" mass="36097">MVNFFFLSRDLQKCAMWHGDKHLHKMVTEYAQILSTSWHYSVHSKKCDLSPKCDCDLKKSIPKGVYKIAHRKHPTVLWCKSNIKHFRAILRLAKFLAAERRRRNDLFKLKGESPRYSPFHKSEETLLVLEENPPLLPDKQWEDPPLAMPDCYKALNLSSIDAYRLYYACHKVQVAKLEWYPADEPGWLGEYKKKITPEIQRSIDDALTEIKKKRKRREMLRNGGNEAISDTKKRQKSNKKKKAKKVKKNKLIENGQTKKNKLIKNEQTKKNKLIKNGQTKKNKLIKNGQNGKRRSMRLVIKKSLSKF</sequence>
<evidence type="ECO:0000313" key="3">
    <source>
        <dbReference type="Proteomes" id="UP001439008"/>
    </source>
</evidence>
<feature type="compositionally biased region" description="Basic residues" evidence="1">
    <location>
        <begin position="270"/>
        <end position="284"/>
    </location>
</feature>
<accession>A0ABV2AM40</accession>
<name>A0ABV2AM40_9EUKA</name>
<evidence type="ECO:0000313" key="2">
    <source>
        <dbReference type="EMBL" id="MES1920747.1"/>
    </source>
</evidence>
<reference evidence="2 3" key="1">
    <citation type="journal article" date="2024" name="BMC Biol.">
        <title>Comparative genomics of Ascetosporea gives new insight into the evolutionary basis for animal parasitism in Rhizaria.</title>
        <authorList>
            <person name="Hiltunen Thoren M."/>
            <person name="Onut-Brannstrom I."/>
            <person name="Alfjorden A."/>
            <person name="Peckova H."/>
            <person name="Swords F."/>
            <person name="Hooper C."/>
            <person name="Holzer A.S."/>
            <person name="Bass D."/>
            <person name="Burki F."/>
        </authorList>
    </citation>
    <scope>NUCLEOTIDE SEQUENCE [LARGE SCALE GENOMIC DNA]</scope>
    <source>
        <strain evidence="2">20-A016</strain>
    </source>
</reference>
<gene>
    <name evidence="2" type="ORF">MHBO_002387</name>
</gene>
<protein>
    <submittedName>
        <fullName evidence="2">Uncharacterized protein</fullName>
    </submittedName>
</protein>
<organism evidence="2 3">
    <name type="scientific">Bonamia ostreae</name>
    <dbReference type="NCBI Taxonomy" id="126728"/>
    <lineage>
        <taxon>Eukaryota</taxon>
        <taxon>Sar</taxon>
        <taxon>Rhizaria</taxon>
        <taxon>Endomyxa</taxon>
        <taxon>Ascetosporea</taxon>
        <taxon>Haplosporida</taxon>
        <taxon>Bonamia</taxon>
    </lineage>
</organism>
<evidence type="ECO:0000256" key="1">
    <source>
        <dbReference type="SAM" id="MobiDB-lite"/>
    </source>
</evidence>
<feature type="region of interest" description="Disordered" evidence="1">
    <location>
        <begin position="212"/>
        <end position="295"/>
    </location>
</feature>